<dbReference type="InterPro" id="IPR006566">
    <property type="entry name" value="FBD"/>
</dbReference>
<feature type="domain" description="F-box" evidence="1">
    <location>
        <begin position="67"/>
        <end position="103"/>
    </location>
</feature>
<dbReference type="AlphaFoldDB" id="A0ABC8YSU1"/>
<dbReference type="EMBL" id="OZ075127">
    <property type="protein sequence ID" value="CAL4948913.1"/>
    <property type="molecule type" value="Genomic_DNA"/>
</dbReference>
<evidence type="ECO:0000313" key="2">
    <source>
        <dbReference type="EMBL" id="CAL4948913.1"/>
    </source>
</evidence>
<dbReference type="PROSITE" id="PS50181">
    <property type="entry name" value="FBOX"/>
    <property type="match status" value="1"/>
</dbReference>
<organism evidence="2 3">
    <name type="scientific">Urochloa decumbens</name>
    <dbReference type="NCBI Taxonomy" id="240449"/>
    <lineage>
        <taxon>Eukaryota</taxon>
        <taxon>Viridiplantae</taxon>
        <taxon>Streptophyta</taxon>
        <taxon>Embryophyta</taxon>
        <taxon>Tracheophyta</taxon>
        <taxon>Spermatophyta</taxon>
        <taxon>Magnoliopsida</taxon>
        <taxon>Liliopsida</taxon>
        <taxon>Poales</taxon>
        <taxon>Poaceae</taxon>
        <taxon>PACMAD clade</taxon>
        <taxon>Panicoideae</taxon>
        <taxon>Panicodae</taxon>
        <taxon>Paniceae</taxon>
        <taxon>Melinidinae</taxon>
        <taxon>Urochloa</taxon>
    </lineage>
</organism>
<proteinExistence type="predicted"/>
<gene>
    <name evidence="2" type="ORF">URODEC1_LOCUS37673</name>
</gene>
<dbReference type="Pfam" id="PF24758">
    <property type="entry name" value="LRR_At5g56370"/>
    <property type="match status" value="1"/>
</dbReference>
<sequence length="528" mass="58067">MEPQEPPSMISMEAMLHSMASLGMDAEMVNPYVDLMYGLLRTFLPRPPVSAAASLSADSSSPGGGSEDRLSALPNAILRDIVSRLPVKDAARTAVLSSRWRPLWRSAPLALVDAHLVQSAGRAGSGDSPLRAGSSSVAAAVSRILEAHRGPFRCVNLTRSSMAAHPAELALWFDLLAAKGVEEFVFVNRPWPLDFPLPATIFSLASVKRLYLGAWRFPNTSALPRGTAFPHLLELGLGYVAMEDSDYAFILARSPVLETLLVYMCLGHVNLRIISRRLRCLQLYMCNVHDVSVVDGPCLERILLWEASDDCPLAHDREICTRIKFGHAPKLRILGYLVPGVHVLEVGNTIIKVETKASPRTIVPSVRILGLQVHFEVQNEAKMIPSFLKCFPNIETRHIKSEKSDEPAAKLSQKFWQEASGIECVQSHIREVVFHEYSGEPSELAFLKFILENAQVLRKMLVVFVQGILSSPTSGDDAGAKLMKDLSSVKMANENCRLVILKSSIPRGGACWNCQAASNFDVADPLYY</sequence>
<dbReference type="InterPro" id="IPR036047">
    <property type="entry name" value="F-box-like_dom_sf"/>
</dbReference>
<dbReference type="SUPFAM" id="SSF81383">
    <property type="entry name" value="F-box domain"/>
    <property type="match status" value="1"/>
</dbReference>
<dbReference type="PANTHER" id="PTHR32141">
    <property type="match status" value="1"/>
</dbReference>
<dbReference type="InterPro" id="IPR055302">
    <property type="entry name" value="F-box_dom-containing"/>
</dbReference>
<dbReference type="Proteomes" id="UP001497457">
    <property type="component" value="Chromosome 17b"/>
</dbReference>
<dbReference type="CDD" id="cd22160">
    <property type="entry name" value="F-box_AtFBL13-like"/>
    <property type="match status" value="1"/>
</dbReference>
<reference evidence="2" key="1">
    <citation type="submission" date="2024-10" db="EMBL/GenBank/DDBJ databases">
        <authorList>
            <person name="Ryan C."/>
        </authorList>
    </citation>
    <scope>NUCLEOTIDE SEQUENCE [LARGE SCALE GENOMIC DNA]</scope>
</reference>
<evidence type="ECO:0000259" key="1">
    <source>
        <dbReference type="PROSITE" id="PS50181"/>
    </source>
</evidence>
<dbReference type="Pfam" id="PF08387">
    <property type="entry name" value="FBD"/>
    <property type="match status" value="1"/>
</dbReference>
<keyword evidence="3" id="KW-1185">Reference proteome</keyword>
<accession>A0ABC8YSU1</accession>
<dbReference type="Pfam" id="PF00646">
    <property type="entry name" value="F-box"/>
    <property type="match status" value="1"/>
</dbReference>
<dbReference type="InterPro" id="IPR001810">
    <property type="entry name" value="F-box_dom"/>
</dbReference>
<name>A0ABC8YSU1_9POAL</name>
<dbReference type="InterPro" id="IPR055411">
    <property type="entry name" value="LRR_FXL15/At3g58940/PEG3-like"/>
</dbReference>
<dbReference type="PANTHER" id="PTHR32141:SF149">
    <property type="entry name" value="OS01G0596100 PROTEIN"/>
    <property type="match status" value="1"/>
</dbReference>
<evidence type="ECO:0000313" key="3">
    <source>
        <dbReference type="Proteomes" id="UP001497457"/>
    </source>
</evidence>
<dbReference type="SMART" id="SM00579">
    <property type="entry name" value="FBD"/>
    <property type="match status" value="1"/>
</dbReference>
<dbReference type="InterPro" id="IPR053781">
    <property type="entry name" value="F-box_AtFBL13-like"/>
</dbReference>
<protein>
    <recommendedName>
        <fullName evidence="1">F-box domain-containing protein</fullName>
    </recommendedName>
</protein>